<keyword evidence="3" id="KW-1185">Reference proteome</keyword>
<evidence type="ECO:0000313" key="3">
    <source>
        <dbReference type="Proteomes" id="UP001626550"/>
    </source>
</evidence>
<evidence type="ECO:0000313" key="2">
    <source>
        <dbReference type="EMBL" id="KAL3317999.1"/>
    </source>
</evidence>
<feature type="region of interest" description="Disordered" evidence="1">
    <location>
        <begin position="1"/>
        <end position="26"/>
    </location>
</feature>
<feature type="compositionally biased region" description="Low complexity" evidence="1">
    <location>
        <begin position="44"/>
        <end position="55"/>
    </location>
</feature>
<dbReference type="Proteomes" id="UP001626550">
    <property type="component" value="Unassembled WGS sequence"/>
</dbReference>
<protein>
    <submittedName>
        <fullName evidence="2">Uncharacterized protein</fullName>
    </submittedName>
</protein>
<feature type="compositionally biased region" description="Basic and acidic residues" evidence="1">
    <location>
        <begin position="17"/>
        <end position="26"/>
    </location>
</feature>
<gene>
    <name evidence="2" type="ORF">Ciccas_003351</name>
</gene>
<dbReference type="EMBL" id="JBJKFK010000301">
    <property type="protein sequence ID" value="KAL3317999.1"/>
    <property type="molecule type" value="Genomic_DNA"/>
</dbReference>
<feature type="compositionally biased region" description="Polar residues" evidence="1">
    <location>
        <begin position="1"/>
        <end position="15"/>
    </location>
</feature>
<name>A0ABD2QEM7_9PLAT</name>
<feature type="compositionally biased region" description="Low complexity" evidence="1">
    <location>
        <begin position="256"/>
        <end position="275"/>
    </location>
</feature>
<feature type="region of interest" description="Disordered" evidence="1">
    <location>
        <begin position="218"/>
        <end position="237"/>
    </location>
</feature>
<sequence>MSRGNPSVGTDSVLQSDRGDSEESLRRHTSLLDLANRNAAISDLNSQSRSNLQRSRSQESMFSKSTDERRYALADLDRIVAENERILDDRSSFSNRSRPVSAIQDSNIITAINPNRVRMTSQPAETMDAMGGMFVDDPINNVALSTLNDHQCDQWNSTIQSQYQKSLMLKKSHNQQLRLLIEDEQRAFYNIMQREFMDEVRLLKQKLSRYILEPINSSNEENLPLNGTSAPPDQETNNFFSRLSKLQNSPKTGTDLLNQRESSNLSNNSRASAGSQTSAREPMKRVILVEKELESQSSSSISSFRSGVNSAREVIFIKPPKLSEVVPGQRTYMRKVDQENIRLMNETYQGVARSGNYVDRDASFHETHEIGVGASPSGSTVSGDSMPDADAHSREMIIQRNYTGDRLVNTGLNYRYSSGNDRKIMRNGSFTDTESFANGTKESTPYTLVSSFPDQSSDVSDNSIGTVTPNKPQEANSETTGFLYYPQRMGRSNYVASLEMSRL</sequence>
<comment type="caution">
    <text evidence="2">The sequence shown here is derived from an EMBL/GenBank/DDBJ whole genome shotgun (WGS) entry which is preliminary data.</text>
</comment>
<feature type="region of interest" description="Disordered" evidence="1">
    <location>
        <begin position="452"/>
        <end position="477"/>
    </location>
</feature>
<proteinExistence type="predicted"/>
<feature type="region of interest" description="Disordered" evidence="1">
    <location>
        <begin position="370"/>
        <end position="389"/>
    </location>
</feature>
<accession>A0ABD2QEM7</accession>
<feature type="region of interest" description="Disordered" evidence="1">
    <location>
        <begin position="42"/>
        <end position="67"/>
    </location>
</feature>
<evidence type="ECO:0000256" key="1">
    <source>
        <dbReference type="SAM" id="MobiDB-lite"/>
    </source>
</evidence>
<organism evidence="2 3">
    <name type="scientific">Cichlidogyrus casuarinus</name>
    <dbReference type="NCBI Taxonomy" id="1844966"/>
    <lineage>
        <taxon>Eukaryota</taxon>
        <taxon>Metazoa</taxon>
        <taxon>Spiralia</taxon>
        <taxon>Lophotrochozoa</taxon>
        <taxon>Platyhelminthes</taxon>
        <taxon>Monogenea</taxon>
        <taxon>Monopisthocotylea</taxon>
        <taxon>Dactylogyridea</taxon>
        <taxon>Ancyrocephalidae</taxon>
        <taxon>Cichlidogyrus</taxon>
    </lineage>
</organism>
<reference evidence="2 3" key="1">
    <citation type="submission" date="2024-11" db="EMBL/GenBank/DDBJ databases">
        <title>Adaptive evolution of stress response genes in parasites aligns with host niche diversity.</title>
        <authorList>
            <person name="Hahn C."/>
            <person name="Resl P."/>
        </authorList>
    </citation>
    <scope>NUCLEOTIDE SEQUENCE [LARGE SCALE GENOMIC DNA]</scope>
    <source>
        <strain evidence="2">EGGRZ-B1_66</strain>
        <tissue evidence="2">Body</tissue>
    </source>
</reference>
<dbReference type="AlphaFoldDB" id="A0ABD2QEM7"/>
<feature type="region of interest" description="Disordered" evidence="1">
    <location>
        <begin position="245"/>
        <end position="282"/>
    </location>
</feature>